<evidence type="ECO:0000313" key="1">
    <source>
        <dbReference type="EMBL" id="KZT03802.1"/>
    </source>
</evidence>
<dbReference type="OrthoDB" id="3206744at2759"/>
<name>A0A165CZB9_9APHY</name>
<accession>A0A165CZB9</accession>
<dbReference type="CDD" id="cd00303">
    <property type="entry name" value="retropepsin_like"/>
    <property type="match status" value="1"/>
</dbReference>
<evidence type="ECO:0008006" key="3">
    <source>
        <dbReference type="Google" id="ProtNLM"/>
    </source>
</evidence>
<dbReference type="AlphaFoldDB" id="A0A165CZB9"/>
<keyword evidence="2" id="KW-1185">Reference proteome</keyword>
<sequence length="116" mass="12733">ALVLFNSGSTTDSISLDFARIAGVQVCKLENPAILQLGCVSSQLRINFGATISVKWGEFVRDVYMDVVNLDRYDAVFGTPFMRKHGVCLDFAHGVIHLQGQALPALSPQEEEMSMQ</sequence>
<dbReference type="InterPro" id="IPR021109">
    <property type="entry name" value="Peptidase_aspartic_dom_sf"/>
</dbReference>
<proteinExistence type="predicted"/>
<dbReference type="RefSeq" id="XP_040761542.1">
    <property type="nucleotide sequence ID" value="XM_040904781.1"/>
</dbReference>
<evidence type="ECO:0000313" key="2">
    <source>
        <dbReference type="Proteomes" id="UP000076871"/>
    </source>
</evidence>
<feature type="non-terminal residue" evidence="1">
    <location>
        <position position="1"/>
    </location>
</feature>
<gene>
    <name evidence="1" type="ORF">LAESUDRAFT_659045</name>
</gene>
<dbReference type="Gene3D" id="2.40.70.10">
    <property type="entry name" value="Acid Proteases"/>
    <property type="match status" value="1"/>
</dbReference>
<dbReference type="STRING" id="1314785.A0A165CZB9"/>
<reference evidence="1 2" key="1">
    <citation type="journal article" date="2016" name="Mol. Biol. Evol.">
        <title>Comparative Genomics of Early-Diverging Mushroom-Forming Fungi Provides Insights into the Origins of Lignocellulose Decay Capabilities.</title>
        <authorList>
            <person name="Nagy L.G."/>
            <person name="Riley R."/>
            <person name="Tritt A."/>
            <person name="Adam C."/>
            <person name="Daum C."/>
            <person name="Floudas D."/>
            <person name="Sun H."/>
            <person name="Yadav J.S."/>
            <person name="Pangilinan J."/>
            <person name="Larsson K.H."/>
            <person name="Matsuura K."/>
            <person name="Barry K."/>
            <person name="Labutti K."/>
            <person name="Kuo R."/>
            <person name="Ohm R.A."/>
            <person name="Bhattacharya S.S."/>
            <person name="Shirouzu T."/>
            <person name="Yoshinaga Y."/>
            <person name="Martin F.M."/>
            <person name="Grigoriev I.V."/>
            <person name="Hibbett D.S."/>
        </authorList>
    </citation>
    <scope>NUCLEOTIDE SEQUENCE [LARGE SCALE GENOMIC DNA]</scope>
    <source>
        <strain evidence="1 2">93-53</strain>
    </source>
</reference>
<dbReference type="EMBL" id="KV427641">
    <property type="protein sequence ID" value="KZT03802.1"/>
    <property type="molecule type" value="Genomic_DNA"/>
</dbReference>
<organism evidence="1 2">
    <name type="scientific">Laetiporus sulphureus 93-53</name>
    <dbReference type="NCBI Taxonomy" id="1314785"/>
    <lineage>
        <taxon>Eukaryota</taxon>
        <taxon>Fungi</taxon>
        <taxon>Dikarya</taxon>
        <taxon>Basidiomycota</taxon>
        <taxon>Agaricomycotina</taxon>
        <taxon>Agaricomycetes</taxon>
        <taxon>Polyporales</taxon>
        <taxon>Laetiporus</taxon>
    </lineage>
</organism>
<protein>
    <recommendedName>
        <fullName evidence="3">Aspartic peptidase DDI1-type domain-containing protein</fullName>
    </recommendedName>
</protein>
<dbReference type="InParanoid" id="A0A165CZB9"/>
<dbReference type="Proteomes" id="UP000076871">
    <property type="component" value="Unassembled WGS sequence"/>
</dbReference>
<dbReference type="GeneID" id="63821811"/>